<dbReference type="OMA" id="GAENCEM"/>
<keyword evidence="4 13" id="KW-0812">Transmembrane</keyword>
<dbReference type="UniPathway" id="UPA00378"/>
<keyword evidence="5 13" id="KW-0430">Lectin</keyword>
<dbReference type="CDD" id="cd23441">
    <property type="entry name" value="beta-trefoil_Ricin_GALNT14-like"/>
    <property type="match status" value="1"/>
</dbReference>
<evidence type="ECO:0000259" key="14">
    <source>
        <dbReference type="SMART" id="SM00458"/>
    </source>
</evidence>
<evidence type="ECO:0000256" key="3">
    <source>
        <dbReference type="ARBA" id="ARBA00005680"/>
    </source>
</evidence>
<keyword evidence="16" id="KW-1185">Reference proteome</keyword>
<dbReference type="Pfam" id="PF00535">
    <property type="entry name" value="Glycos_transf_2"/>
    <property type="match status" value="1"/>
</dbReference>
<evidence type="ECO:0000256" key="4">
    <source>
        <dbReference type="ARBA" id="ARBA00022692"/>
    </source>
</evidence>
<dbReference type="SUPFAM" id="SSF50370">
    <property type="entry name" value="Ricin B-like lectins"/>
    <property type="match status" value="1"/>
</dbReference>
<evidence type="ECO:0000256" key="6">
    <source>
        <dbReference type="ARBA" id="ARBA00022968"/>
    </source>
</evidence>
<dbReference type="RefSeq" id="XP_009064841.1">
    <property type="nucleotide sequence ID" value="XM_009066593.1"/>
</dbReference>
<keyword evidence="10 13" id="KW-1015">Disulfide bond</keyword>
<keyword evidence="6" id="KW-0735">Signal-anchor</keyword>
<dbReference type="Proteomes" id="UP000030746">
    <property type="component" value="Unassembled WGS sequence"/>
</dbReference>
<dbReference type="SUPFAM" id="SSF53448">
    <property type="entry name" value="Nucleotide-diphospho-sugar transferases"/>
    <property type="match status" value="1"/>
</dbReference>
<evidence type="ECO:0000256" key="12">
    <source>
        <dbReference type="ARBA" id="ARBA00023211"/>
    </source>
</evidence>
<dbReference type="CTD" id="20245206"/>
<dbReference type="Gene3D" id="3.90.550.10">
    <property type="entry name" value="Spore Coat Polysaccharide Biosynthesis Protein SpsA, Chain A"/>
    <property type="match status" value="1"/>
</dbReference>
<dbReference type="Gene3D" id="2.80.10.50">
    <property type="match status" value="1"/>
</dbReference>
<dbReference type="InterPro" id="IPR001173">
    <property type="entry name" value="Glyco_trans_2-like"/>
</dbReference>
<dbReference type="InterPro" id="IPR029044">
    <property type="entry name" value="Nucleotide-diphossugar_trans"/>
</dbReference>
<evidence type="ECO:0000313" key="16">
    <source>
        <dbReference type="Proteomes" id="UP000030746"/>
    </source>
</evidence>
<evidence type="ECO:0000256" key="13">
    <source>
        <dbReference type="RuleBase" id="RU361242"/>
    </source>
</evidence>
<sequence length="540" mass="62789">MRKKRKIVFLCLILVWFCGTIYIFWDSLLGKPGTTHTKYDIKTLGLKRYINSYNEEDVQEPVRRHGFNILVSNKIPPDRTIPDARSPKCLSHFSGIPQFLPTTSIIIVFYNEARSALLRTIVSILKRTPEFLLEEILLIDDFSENIEDGSALVNLPKIKLVRNQNREGLIRSRVKGAKLAKGRILTFLDSHCEVNIGWLPPLIQRLSQEPRSVVTPVIDPIDKDSFDYEKLTEILRGGFDWSLNFRWEEQPIDIRKKDEIQPVRTPVMSGSAFSVQKDYFMSMGSLDTKMDIWGGENFELSFRIWMCGGSINIIPCSRVGHILRKKHPYRFPDGNVNTYLRNTRRVAEMWMDEYKRFFYAARPSSRMQTYGDLSERRNLRIKLKCQNFRWYLEHIYPQLQLPVSDELAYGHVKQGDYCLDLDPGQLPVITKIRLCSESKEAQDWSWRRKGIIVSNGMCLTSDPLVTHLYVVVQFCNYGDNQRWYRHEKQIVHESSGMCIDSYMANKGLVLADCDNSLDSQHWQLSVENSASLEKDYLDNT</sequence>
<dbReference type="EMBL" id="KB203505">
    <property type="protein sequence ID" value="ESO84474.1"/>
    <property type="molecule type" value="Genomic_DNA"/>
</dbReference>
<dbReference type="PANTHER" id="PTHR11675">
    <property type="entry name" value="N-ACETYLGALACTOSAMINYLTRANSFERASE"/>
    <property type="match status" value="1"/>
</dbReference>
<evidence type="ECO:0000256" key="1">
    <source>
        <dbReference type="ARBA" id="ARBA00001936"/>
    </source>
</evidence>
<dbReference type="InterPro" id="IPR045885">
    <property type="entry name" value="GalNAc-T"/>
</dbReference>
<comment type="pathway">
    <text evidence="13">Protein modification; protein glycosylation.</text>
</comment>
<keyword evidence="7 13" id="KW-1133">Transmembrane helix</keyword>
<dbReference type="GO" id="GO:0000139">
    <property type="term" value="C:Golgi membrane"/>
    <property type="evidence" value="ECO:0007669"/>
    <property type="project" value="UniProtKB-SubCell"/>
</dbReference>
<dbReference type="InterPro" id="IPR000772">
    <property type="entry name" value="Ricin_B_lectin"/>
</dbReference>
<dbReference type="KEGG" id="lgi:LOTGIDRAFT_196690"/>
<evidence type="ECO:0000256" key="11">
    <source>
        <dbReference type="ARBA" id="ARBA00023180"/>
    </source>
</evidence>
<feature type="domain" description="Ricin B lectin" evidence="14">
    <location>
        <begin position="406"/>
        <end position="525"/>
    </location>
</feature>
<comment type="cofactor">
    <cofactor evidence="1 13">
        <name>Mn(2+)</name>
        <dbReference type="ChEBI" id="CHEBI:29035"/>
    </cofactor>
</comment>
<evidence type="ECO:0000313" key="15">
    <source>
        <dbReference type="EMBL" id="ESO84474.1"/>
    </source>
</evidence>
<gene>
    <name evidence="15" type="ORF">LOTGIDRAFT_196690</name>
</gene>
<evidence type="ECO:0000256" key="2">
    <source>
        <dbReference type="ARBA" id="ARBA00004323"/>
    </source>
</evidence>
<dbReference type="GeneID" id="20245206"/>
<comment type="subcellular location">
    <subcellularLocation>
        <location evidence="2 13">Golgi apparatus membrane</location>
        <topology evidence="2 13">Single-pass type II membrane protein</topology>
    </subcellularLocation>
</comment>
<evidence type="ECO:0000256" key="5">
    <source>
        <dbReference type="ARBA" id="ARBA00022734"/>
    </source>
</evidence>
<dbReference type="Pfam" id="PF00652">
    <property type="entry name" value="Ricin_B_lectin"/>
    <property type="match status" value="1"/>
</dbReference>
<keyword evidence="8 13" id="KW-0333">Golgi apparatus</keyword>
<dbReference type="HOGENOM" id="CLU_013477_0_2_1"/>
<keyword evidence="12 13" id="KW-0464">Manganese</keyword>
<dbReference type="InterPro" id="IPR035992">
    <property type="entry name" value="Ricin_B-like_lectins"/>
</dbReference>
<reference evidence="15 16" key="1">
    <citation type="journal article" date="2013" name="Nature">
        <title>Insights into bilaterian evolution from three spiralian genomes.</title>
        <authorList>
            <person name="Simakov O."/>
            <person name="Marletaz F."/>
            <person name="Cho S.J."/>
            <person name="Edsinger-Gonzales E."/>
            <person name="Havlak P."/>
            <person name="Hellsten U."/>
            <person name="Kuo D.H."/>
            <person name="Larsson T."/>
            <person name="Lv J."/>
            <person name="Arendt D."/>
            <person name="Savage R."/>
            <person name="Osoegawa K."/>
            <person name="de Jong P."/>
            <person name="Grimwood J."/>
            <person name="Chapman J.A."/>
            <person name="Shapiro H."/>
            <person name="Aerts A."/>
            <person name="Otillar R.P."/>
            <person name="Terry A.Y."/>
            <person name="Boore J.L."/>
            <person name="Grigoriev I.V."/>
            <person name="Lindberg D.R."/>
            <person name="Seaver E.C."/>
            <person name="Weisblat D.A."/>
            <person name="Putnam N.H."/>
            <person name="Rokhsar D.S."/>
        </authorList>
    </citation>
    <scope>NUCLEOTIDE SEQUENCE [LARGE SCALE GENOMIC DNA]</scope>
</reference>
<keyword evidence="13" id="KW-0808">Transferase</keyword>
<dbReference type="AlphaFoldDB" id="V4B7C0"/>
<organism evidence="15 16">
    <name type="scientific">Lottia gigantea</name>
    <name type="common">Giant owl limpet</name>
    <dbReference type="NCBI Taxonomy" id="225164"/>
    <lineage>
        <taxon>Eukaryota</taxon>
        <taxon>Metazoa</taxon>
        <taxon>Spiralia</taxon>
        <taxon>Lophotrochozoa</taxon>
        <taxon>Mollusca</taxon>
        <taxon>Gastropoda</taxon>
        <taxon>Patellogastropoda</taxon>
        <taxon>Lottioidea</taxon>
        <taxon>Lottiidae</taxon>
        <taxon>Lottia</taxon>
    </lineage>
</organism>
<dbReference type="OrthoDB" id="429263at2759"/>
<accession>V4B7C0</accession>
<keyword evidence="11" id="KW-0325">Glycoprotein</keyword>
<dbReference type="CDD" id="cd02510">
    <property type="entry name" value="pp-GalNAc-T"/>
    <property type="match status" value="1"/>
</dbReference>
<dbReference type="STRING" id="225164.V4B7C0"/>
<dbReference type="FunFam" id="3.90.550.10:FF:000053">
    <property type="entry name" value="Polypeptide N-acetylgalactosaminyltransferase"/>
    <property type="match status" value="1"/>
</dbReference>
<dbReference type="SMART" id="SM00458">
    <property type="entry name" value="RICIN"/>
    <property type="match status" value="1"/>
</dbReference>
<dbReference type="EC" id="2.4.1.-" evidence="13"/>
<evidence type="ECO:0000256" key="7">
    <source>
        <dbReference type="ARBA" id="ARBA00022989"/>
    </source>
</evidence>
<feature type="transmembrane region" description="Helical" evidence="13">
    <location>
        <begin position="7"/>
        <end position="25"/>
    </location>
</feature>
<protein>
    <recommendedName>
        <fullName evidence="13">Polypeptide N-acetylgalactosaminyltransferase</fullName>
        <ecNumber evidence="13">2.4.1.-</ecNumber>
    </recommendedName>
    <alternativeName>
        <fullName evidence="13">Protein-UDP acetylgalactosaminyltransferase</fullName>
    </alternativeName>
</protein>
<evidence type="ECO:0000256" key="9">
    <source>
        <dbReference type="ARBA" id="ARBA00023136"/>
    </source>
</evidence>
<keyword evidence="9 13" id="KW-0472">Membrane</keyword>
<evidence type="ECO:0000256" key="10">
    <source>
        <dbReference type="ARBA" id="ARBA00023157"/>
    </source>
</evidence>
<dbReference type="GO" id="GO:0006493">
    <property type="term" value="P:protein O-linked glycosylation"/>
    <property type="evidence" value="ECO:0007669"/>
    <property type="project" value="TreeGrafter"/>
</dbReference>
<dbReference type="PANTHER" id="PTHR11675:SF128">
    <property type="entry name" value="POLYPEPTIDE N-ACETYLGALACTOSAMINYLTRANSFERASE 13-RELATED"/>
    <property type="match status" value="1"/>
</dbReference>
<dbReference type="GO" id="GO:0030246">
    <property type="term" value="F:carbohydrate binding"/>
    <property type="evidence" value="ECO:0007669"/>
    <property type="project" value="UniProtKB-KW"/>
</dbReference>
<proteinExistence type="inferred from homology"/>
<name>V4B7C0_LOTGI</name>
<dbReference type="PROSITE" id="PS50231">
    <property type="entry name" value="RICIN_B_LECTIN"/>
    <property type="match status" value="1"/>
</dbReference>
<evidence type="ECO:0000256" key="8">
    <source>
        <dbReference type="ARBA" id="ARBA00023034"/>
    </source>
</evidence>
<keyword evidence="13" id="KW-0328">Glycosyltransferase</keyword>
<dbReference type="GO" id="GO:0004653">
    <property type="term" value="F:polypeptide N-acetylgalactosaminyltransferase activity"/>
    <property type="evidence" value="ECO:0007669"/>
    <property type="project" value="TreeGrafter"/>
</dbReference>
<comment type="similarity">
    <text evidence="3 13">Belongs to the glycosyltransferase 2 family. GalNAc-T subfamily.</text>
</comment>